<dbReference type="EMBL" id="QZWG01000019">
    <property type="protein sequence ID" value="RZB48736.1"/>
    <property type="molecule type" value="Genomic_DNA"/>
</dbReference>
<accession>A0A445FIP5</accession>
<organism evidence="2 3">
    <name type="scientific">Glycine soja</name>
    <name type="common">Wild soybean</name>
    <dbReference type="NCBI Taxonomy" id="3848"/>
    <lineage>
        <taxon>Eukaryota</taxon>
        <taxon>Viridiplantae</taxon>
        <taxon>Streptophyta</taxon>
        <taxon>Embryophyta</taxon>
        <taxon>Tracheophyta</taxon>
        <taxon>Spermatophyta</taxon>
        <taxon>Magnoliopsida</taxon>
        <taxon>eudicotyledons</taxon>
        <taxon>Gunneridae</taxon>
        <taxon>Pentapetalae</taxon>
        <taxon>rosids</taxon>
        <taxon>fabids</taxon>
        <taxon>Fabales</taxon>
        <taxon>Fabaceae</taxon>
        <taxon>Papilionoideae</taxon>
        <taxon>50 kb inversion clade</taxon>
        <taxon>NPAAA clade</taxon>
        <taxon>indigoferoid/millettioid clade</taxon>
        <taxon>Phaseoleae</taxon>
        <taxon>Glycine</taxon>
        <taxon>Glycine subgen. Soja</taxon>
    </lineage>
</organism>
<sequence>MEEAQIWAKKVELPAFIGTYPIGWIARTEKFFEVQEIPSFHKLQYAFMSMKGAATHWFYIWSQNNPDSDWESFSTPLIKRFGDRHGNHIFERLSILKQEKPTETETHIKKWETSTKFLKGRTNISEWKHMLCKILNEEVDSHASQQDKNSMEGSGSEFSEAKASSWARKVELPSFDRSIEGGTDLKGSSFECDNDPLQFLKSENKSKEVQ</sequence>
<dbReference type="AlphaFoldDB" id="A0A445FIP5"/>
<proteinExistence type="predicted"/>
<reference evidence="2 3" key="1">
    <citation type="submission" date="2018-09" db="EMBL/GenBank/DDBJ databases">
        <title>A high-quality reference genome of wild soybean provides a powerful tool to mine soybean genomes.</title>
        <authorList>
            <person name="Xie M."/>
            <person name="Chung C.Y.L."/>
            <person name="Li M.-W."/>
            <person name="Wong F.-L."/>
            <person name="Chan T.-F."/>
            <person name="Lam H.-M."/>
        </authorList>
    </citation>
    <scope>NUCLEOTIDE SEQUENCE [LARGE SCALE GENOMIC DNA]</scope>
    <source>
        <strain evidence="3">cv. W05</strain>
        <tissue evidence="2">Hypocotyl of etiolated seedlings</tissue>
    </source>
</reference>
<evidence type="ECO:0000256" key="1">
    <source>
        <dbReference type="SAM" id="MobiDB-lite"/>
    </source>
</evidence>
<name>A0A445FIP5_GLYSO</name>
<keyword evidence="3" id="KW-1185">Reference proteome</keyword>
<feature type="region of interest" description="Disordered" evidence="1">
    <location>
        <begin position="177"/>
        <end position="210"/>
    </location>
</feature>
<evidence type="ECO:0000313" key="3">
    <source>
        <dbReference type="Proteomes" id="UP000289340"/>
    </source>
</evidence>
<evidence type="ECO:0000313" key="2">
    <source>
        <dbReference type="EMBL" id="RZB48736.1"/>
    </source>
</evidence>
<protein>
    <recommendedName>
        <fullName evidence="4">Retrotransposon gag domain-containing protein</fullName>
    </recommendedName>
</protein>
<gene>
    <name evidence="2" type="ORF">D0Y65_051975</name>
</gene>
<dbReference type="Proteomes" id="UP000289340">
    <property type="component" value="Chromosome 19"/>
</dbReference>
<comment type="caution">
    <text evidence="2">The sequence shown here is derived from an EMBL/GenBank/DDBJ whole genome shotgun (WGS) entry which is preliminary data.</text>
</comment>
<evidence type="ECO:0008006" key="4">
    <source>
        <dbReference type="Google" id="ProtNLM"/>
    </source>
</evidence>